<comment type="caution">
    <text evidence="1">The sequence shown here is derived from an EMBL/GenBank/DDBJ whole genome shotgun (WGS) entry which is preliminary data.</text>
</comment>
<reference evidence="1 2" key="1">
    <citation type="journal article" date="2021" name="Elife">
        <title>Chloroplast acquisition without the gene transfer in kleptoplastic sea slugs, Plakobranchus ocellatus.</title>
        <authorList>
            <person name="Maeda T."/>
            <person name="Takahashi S."/>
            <person name="Yoshida T."/>
            <person name="Shimamura S."/>
            <person name="Takaki Y."/>
            <person name="Nagai Y."/>
            <person name="Toyoda A."/>
            <person name="Suzuki Y."/>
            <person name="Arimoto A."/>
            <person name="Ishii H."/>
            <person name="Satoh N."/>
            <person name="Nishiyama T."/>
            <person name="Hasebe M."/>
            <person name="Maruyama T."/>
            <person name="Minagawa J."/>
            <person name="Obokata J."/>
            <person name="Shigenobu S."/>
        </authorList>
    </citation>
    <scope>NUCLEOTIDE SEQUENCE [LARGE SCALE GENOMIC DNA]</scope>
</reference>
<evidence type="ECO:0000313" key="2">
    <source>
        <dbReference type="Proteomes" id="UP000762676"/>
    </source>
</evidence>
<proteinExistence type="predicted"/>
<protein>
    <submittedName>
        <fullName evidence="1">Uncharacterized protein</fullName>
    </submittedName>
</protein>
<name>A0AAV4I2W4_9GAST</name>
<gene>
    <name evidence="1" type="ORF">ElyMa_002915700</name>
</gene>
<dbReference type="AlphaFoldDB" id="A0AAV4I2W4"/>
<evidence type="ECO:0000313" key="1">
    <source>
        <dbReference type="EMBL" id="GFS04609.1"/>
    </source>
</evidence>
<dbReference type="EMBL" id="BMAT01006032">
    <property type="protein sequence ID" value="GFS04609.1"/>
    <property type="molecule type" value="Genomic_DNA"/>
</dbReference>
<accession>A0AAV4I2W4</accession>
<dbReference type="Proteomes" id="UP000762676">
    <property type="component" value="Unassembled WGS sequence"/>
</dbReference>
<sequence length="70" mass="7973">MSPTTENQYRSHSNGWMPMKKTPDIYMMRRDLLSSCIGQLCHAALSAGFRSHLSHPVISDNHPYEADHCI</sequence>
<keyword evidence="2" id="KW-1185">Reference proteome</keyword>
<organism evidence="1 2">
    <name type="scientific">Elysia marginata</name>
    <dbReference type="NCBI Taxonomy" id="1093978"/>
    <lineage>
        <taxon>Eukaryota</taxon>
        <taxon>Metazoa</taxon>
        <taxon>Spiralia</taxon>
        <taxon>Lophotrochozoa</taxon>
        <taxon>Mollusca</taxon>
        <taxon>Gastropoda</taxon>
        <taxon>Heterobranchia</taxon>
        <taxon>Euthyneura</taxon>
        <taxon>Panpulmonata</taxon>
        <taxon>Sacoglossa</taxon>
        <taxon>Placobranchoidea</taxon>
        <taxon>Plakobranchidae</taxon>
        <taxon>Elysia</taxon>
    </lineage>
</organism>